<dbReference type="Proteomes" id="UP001457282">
    <property type="component" value="Unassembled WGS sequence"/>
</dbReference>
<dbReference type="EMBL" id="JBEDUW010000006">
    <property type="protein sequence ID" value="KAK9920991.1"/>
    <property type="molecule type" value="Genomic_DNA"/>
</dbReference>
<reference evidence="2 3" key="1">
    <citation type="journal article" date="2023" name="G3 (Bethesda)">
        <title>A chromosome-length genome assembly and annotation of blackberry (Rubus argutus, cv. 'Hillquist').</title>
        <authorList>
            <person name="Bruna T."/>
            <person name="Aryal R."/>
            <person name="Dudchenko O."/>
            <person name="Sargent D.J."/>
            <person name="Mead D."/>
            <person name="Buti M."/>
            <person name="Cavallini A."/>
            <person name="Hytonen T."/>
            <person name="Andres J."/>
            <person name="Pham M."/>
            <person name="Weisz D."/>
            <person name="Mascagni F."/>
            <person name="Usai G."/>
            <person name="Natali L."/>
            <person name="Bassil N."/>
            <person name="Fernandez G.E."/>
            <person name="Lomsadze A."/>
            <person name="Armour M."/>
            <person name="Olukolu B."/>
            <person name="Poorten T."/>
            <person name="Britton C."/>
            <person name="Davik J."/>
            <person name="Ashrafi H."/>
            <person name="Aiden E.L."/>
            <person name="Borodovsky M."/>
            <person name="Worthington M."/>
        </authorList>
    </citation>
    <scope>NUCLEOTIDE SEQUENCE [LARGE SCALE GENOMIC DNA]</scope>
    <source>
        <strain evidence="2">PI 553951</strain>
    </source>
</reference>
<dbReference type="AlphaFoldDB" id="A0AAW1WAX2"/>
<sequence length="83" mass="9963">METEWYYQRHERETGVKKNYCTDGTAEVEDDTKEEAALRASWRTRRRILVERHRALIRLEDLQERIQMVEATKAKMGEHVGEK</sequence>
<evidence type="ECO:0000313" key="3">
    <source>
        <dbReference type="Proteomes" id="UP001457282"/>
    </source>
</evidence>
<feature type="coiled-coil region" evidence="1">
    <location>
        <begin position="52"/>
        <end position="79"/>
    </location>
</feature>
<organism evidence="2 3">
    <name type="scientific">Rubus argutus</name>
    <name type="common">Southern blackberry</name>
    <dbReference type="NCBI Taxonomy" id="59490"/>
    <lineage>
        <taxon>Eukaryota</taxon>
        <taxon>Viridiplantae</taxon>
        <taxon>Streptophyta</taxon>
        <taxon>Embryophyta</taxon>
        <taxon>Tracheophyta</taxon>
        <taxon>Spermatophyta</taxon>
        <taxon>Magnoliopsida</taxon>
        <taxon>eudicotyledons</taxon>
        <taxon>Gunneridae</taxon>
        <taxon>Pentapetalae</taxon>
        <taxon>rosids</taxon>
        <taxon>fabids</taxon>
        <taxon>Rosales</taxon>
        <taxon>Rosaceae</taxon>
        <taxon>Rosoideae</taxon>
        <taxon>Rosoideae incertae sedis</taxon>
        <taxon>Rubus</taxon>
    </lineage>
</organism>
<gene>
    <name evidence="2" type="ORF">M0R45_029523</name>
</gene>
<evidence type="ECO:0000313" key="2">
    <source>
        <dbReference type="EMBL" id="KAK9920991.1"/>
    </source>
</evidence>
<name>A0AAW1WAX2_RUBAR</name>
<proteinExistence type="predicted"/>
<evidence type="ECO:0000256" key="1">
    <source>
        <dbReference type="SAM" id="Coils"/>
    </source>
</evidence>
<comment type="caution">
    <text evidence="2">The sequence shown here is derived from an EMBL/GenBank/DDBJ whole genome shotgun (WGS) entry which is preliminary data.</text>
</comment>
<accession>A0AAW1WAX2</accession>
<keyword evidence="3" id="KW-1185">Reference proteome</keyword>
<keyword evidence="1" id="KW-0175">Coiled coil</keyword>
<protein>
    <submittedName>
        <fullName evidence="2">Uncharacterized protein</fullName>
    </submittedName>
</protein>